<evidence type="ECO:0000313" key="13">
    <source>
        <dbReference type="Ensembl" id="ENSGMOP00000022238.1"/>
    </source>
</evidence>
<feature type="compositionally biased region" description="Acidic residues" evidence="11">
    <location>
        <begin position="637"/>
        <end position="651"/>
    </location>
</feature>
<dbReference type="GO" id="GO:0033553">
    <property type="term" value="C:rDNA heterochromatin"/>
    <property type="evidence" value="ECO:0007669"/>
    <property type="project" value="TreeGrafter"/>
</dbReference>
<keyword evidence="9" id="KW-0539">Nucleus</keyword>
<evidence type="ECO:0000256" key="6">
    <source>
        <dbReference type="ARBA" id="ARBA00022723"/>
    </source>
</evidence>
<dbReference type="Gene3D" id="3.40.50.1220">
    <property type="entry name" value="TPP-binding domain"/>
    <property type="match status" value="1"/>
</dbReference>
<dbReference type="OrthoDB" id="424302at2759"/>
<dbReference type="InterPro" id="IPR026590">
    <property type="entry name" value="Ssirtuin_cat_dom"/>
</dbReference>
<evidence type="ECO:0000256" key="11">
    <source>
        <dbReference type="SAM" id="MobiDB-lite"/>
    </source>
</evidence>
<dbReference type="CDD" id="cd01408">
    <property type="entry name" value="SIRT1"/>
    <property type="match status" value="1"/>
</dbReference>
<dbReference type="GO" id="GO:0017136">
    <property type="term" value="F:histone deacetylase activity, NAD-dependent"/>
    <property type="evidence" value="ECO:0007669"/>
    <property type="project" value="TreeGrafter"/>
</dbReference>
<sequence length="718" mass="78682">MADGENILGSACASAADTEEPAAKKSKINMISNYGFKVAETEHISCVLEATGSWEAMVNSVQQQPPPPAEKEVEPVMAVEQAPVALGGDNGVALLILEPDRTDVKPDENHALGIVAETPDVLGLPSNGLGDSPEDDDRSSHASSSDWTPQPQIGSYSFIQQHIMRETDPRTILKDLLPETTLPPDLDDMTLWQIIINISEPPKRKKRKDINTLEDVARLLHESKRILVLTGAGVSVSCGIPDFRSRDGIYARLAVDFPDLPDPQSMFDIEYFRRDPRPFFKFAKEIYPGQFQPSPCHKFISMLDKKEKLLRNYTQNIDTLEQVAGVQRIIQCHGSFATASCLVCKHSVDCEAIREDIFNQVVPRCPHCADIPLAIMKPDIVFFGENLPELFHRAMKQDKDEVDLLIVIGSSLKVRPVALIPNSIPHDVPQILINREQLPHLNFDVELLGDCDVIVNELCHRLGGDFEQLCDQTLRLSEITEKPPRLPDDDDDAAAAVETVTTLTTSEPDETPQEETARGAAPAPSTPSEETAGGTVAEASVPAADHVPPEPCPAAAEQPLQNAAATTAESPEDETEDTPKEEEAEPRRRSSNLDLRRRCWMSRLGRSPISKRLETCQYLFQAPNHYIFHGAEVYSDSEDESSSSCDSDSEDSSCSRDDPEEDSTGTEDDAAAATPAPGDEPGLRDTITHYTLASEGAAKAQTDNACESNIQSSTHLEV</sequence>
<dbReference type="Gene3D" id="3.30.1600.10">
    <property type="entry name" value="SIR2/SIRT2 'Small Domain"/>
    <property type="match status" value="1"/>
</dbReference>
<dbReference type="InterPro" id="IPR026591">
    <property type="entry name" value="Sirtuin_cat_small_dom_sf"/>
</dbReference>
<comment type="subcellular location">
    <subcellularLocation>
        <location evidence="2">Nucleus</location>
    </subcellularLocation>
</comment>
<dbReference type="OMA" id="RYWMSRV"/>
<evidence type="ECO:0000256" key="4">
    <source>
        <dbReference type="ARBA" id="ARBA00012928"/>
    </source>
</evidence>
<feature type="compositionally biased region" description="Acidic residues" evidence="11">
    <location>
        <begin position="658"/>
        <end position="670"/>
    </location>
</feature>
<accession>A0A8C4ZW73</accession>
<evidence type="ECO:0000256" key="10">
    <source>
        <dbReference type="PROSITE-ProRule" id="PRU00236"/>
    </source>
</evidence>
<keyword evidence="14" id="KW-1185">Reference proteome</keyword>
<feature type="binding site" evidence="10">
    <location>
        <position position="344"/>
    </location>
    <ligand>
        <name>Zn(2+)</name>
        <dbReference type="ChEBI" id="CHEBI:29105"/>
    </ligand>
</feature>
<evidence type="ECO:0000256" key="8">
    <source>
        <dbReference type="ARBA" id="ARBA00023027"/>
    </source>
</evidence>
<feature type="compositionally biased region" description="Acidic residues" evidence="11">
    <location>
        <begin position="570"/>
        <end position="584"/>
    </location>
</feature>
<feature type="binding site" evidence="10">
    <location>
        <position position="341"/>
    </location>
    <ligand>
        <name>Zn(2+)</name>
        <dbReference type="ChEBI" id="CHEBI:29105"/>
    </ligand>
</feature>
<evidence type="ECO:0000256" key="3">
    <source>
        <dbReference type="ARBA" id="ARBA00006924"/>
    </source>
</evidence>
<proteinExistence type="inferred from homology"/>
<dbReference type="GO" id="GO:0046872">
    <property type="term" value="F:metal ion binding"/>
    <property type="evidence" value="ECO:0007669"/>
    <property type="project" value="UniProtKB-KW"/>
</dbReference>
<evidence type="ECO:0000256" key="9">
    <source>
        <dbReference type="ARBA" id="ARBA00023242"/>
    </source>
</evidence>
<feature type="compositionally biased region" description="Low complexity" evidence="11">
    <location>
        <begin position="671"/>
        <end position="680"/>
    </location>
</feature>
<reference evidence="13" key="2">
    <citation type="submission" date="2025-09" db="UniProtKB">
        <authorList>
            <consortium name="Ensembl"/>
        </authorList>
    </citation>
    <scope>IDENTIFICATION</scope>
</reference>
<comment type="similarity">
    <text evidence="3">Belongs to the sirtuin family. Class I subfamily.</text>
</comment>
<dbReference type="InterPro" id="IPR050134">
    <property type="entry name" value="NAD-dep_sirtuin_deacylases"/>
</dbReference>
<evidence type="ECO:0000256" key="5">
    <source>
        <dbReference type="ARBA" id="ARBA00022679"/>
    </source>
</evidence>
<keyword evidence="6 10" id="KW-0479">Metal-binding</keyword>
<dbReference type="Pfam" id="PF02146">
    <property type="entry name" value="SIR2"/>
    <property type="match status" value="1"/>
</dbReference>
<dbReference type="InterPro" id="IPR029035">
    <property type="entry name" value="DHS-like_NAD/FAD-binding_dom"/>
</dbReference>
<dbReference type="GO" id="GO:0050793">
    <property type="term" value="P:regulation of developmental process"/>
    <property type="evidence" value="ECO:0007669"/>
    <property type="project" value="UniProtKB-ARBA"/>
</dbReference>
<dbReference type="GO" id="GO:0005637">
    <property type="term" value="C:nuclear inner membrane"/>
    <property type="evidence" value="ECO:0007669"/>
    <property type="project" value="TreeGrafter"/>
</dbReference>
<dbReference type="GO" id="GO:0002039">
    <property type="term" value="F:p53 binding"/>
    <property type="evidence" value="ECO:0007669"/>
    <property type="project" value="TreeGrafter"/>
</dbReference>
<feature type="domain" description="Deacetylase sirtuin-type" evidence="12">
    <location>
        <begin position="206"/>
        <end position="465"/>
    </location>
</feature>
<organism evidence="13 14">
    <name type="scientific">Gadus morhua</name>
    <name type="common">Atlantic cod</name>
    <dbReference type="NCBI Taxonomy" id="8049"/>
    <lineage>
        <taxon>Eukaryota</taxon>
        <taxon>Metazoa</taxon>
        <taxon>Chordata</taxon>
        <taxon>Craniata</taxon>
        <taxon>Vertebrata</taxon>
        <taxon>Euteleostomi</taxon>
        <taxon>Actinopterygii</taxon>
        <taxon>Neopterygii</taxon>
        <taxon>Teleostei</taxon>
        <taxon>Neoteleostei</taxon>
        <taxon>Acanthomorphata</taxon>
        <taxon>Zeiogadaria</taxon>
        <taxon>Gadariae</taxon>
        <taxon>Gadiformes</taxon>
        <taxon>Gadoidei</taxon>
        <taxon>Gadidae</taxon>
        <taxon>Gadus</taxon>
    </lineage>
</organism>
<dbReference type="CTD" id="23411"/>
<feature type="region of interest" description="Disordered" evidence="11">
    <location>
        <begin position="122"/>
        <end position="152"/>
    </location>
</feature>
<dbReference type="PANTHER" id="PTHR11085:SF9">
    <property type="entry name" value="NAD-DEPENDENT PROTEIN DEACETYLASE SIRTUIN-1"/>
    <property type="match status" value="1"/>
</dbReference>
<dbReference type="Ensembl" id="ENSGMOT00000043381.1">
    <property type="protein sequence ID" value="ENSGMOP00000022238.1"/>
    <property type="gene ID" value="ENSGMOG00000036349.1"/>
</dbReference>
<dbReference type="RefSeq" id="XP_030235291.1">
    <property type="nucleotide sequence ID" value="XM_030379431.1"/>
</dbReference>
<dbReference type="GeneID" id="115560111"/>
<feature type="binding site" evidence="10">
    <location>
        <position position="368"/>
    </location>
    <ligand>
        <name>Zn(2+)</name>
        <dbReference type="ChEBI" id="CHEBI:29105"/>
    </ligand>
</feature>
<dbReference type="InterPro" id="IPR003000">
    <property type="entry name" value="Sirtuin"/>
</dbReference>
<feature type="active site" description="Proton acceptor" evidence="10">
    <location>
        <position position="333"/>
    </location>
</feature>
<feature type="binding site" evidence="10">
    <location>
        <position position="365"/>
    </location>
    <ligand>
        <name>Zn(2+)</name>
        <dbReference type="ChEBI" id="CHEBI:29105"/>
    </ligand>
</feature>
<evidence type="ECO:0000313" key="14">
    <source>
        <dbReference type="Proteomes" id="UP000694546"/>
    </source>
</evidence>
<reference evidence="13" key="1">
    <citation type="submission" date="2025-08" db="UniProtKB">
        <authorList>
            <consortium name="Ensembl"/>
        </authorList>
    </citation>
    <scope>IDENTIFICATION</scope>
</reference>
<dbReference type="GO" id="GO:0070403">
    <property type="term" value="F:NAD+ binding"/>
    <property type="evidence" value="ECO:0007669"/>
    <property type="project" value="InterPro"/>
</dbReference>
<dbReference type="GeneTree" id="ENSGT00940000157514"/>
<protein>
    <recommendedName>
        <fullName evidence="4">protein acetyllysine N-acetyltransferase</fullName>
        <ecNumber evidence="4">2.3.1.286</ecNumber>
    </recommendedName>
</protein>
<evidence type="ECO:0000256" key="7">
    <source>
        <dbReference type="ARBA" id="ARBA00022833"/>
    </source>
</evidence>
<dbReference type="GO" id="GO:0005654">
    <property type="term" value="C:nucleoplasm"/>
    <property type="evidence" value="ECO:0007669"/>
    <property type="project" value="TreeGrafter"/>
</dbReference>
<keyword evidence="5" id="KW-0808">Transferase</keyword>
<dbReference type="Proteomes" id="UP000694546">
    <property type="component" value="Chromosome 15"/>
</dbReference>
<dbReference type="SUPFAM" id="SSF52467">
    <property type="entry name" value="DHS-like NAD/FAD-binding domain"/>
    <property type="match status" value="1"/>
</dbReference>
<dbReference type="AlphaFoldDB" id="A0A8C4ZW73"/>
<dbReference type="KEGG" id="gmh:115560111"/>
<evidence type="ECO:0000259" key="12">
    <source>
        <dbReference type="PROSITE" id="PS50305"/>
    </source>
</evidence>
<keyword evidence="7 10" id="KW-0862">Zinc</keyword>
<name>A0A8C4ZW73_GADMO</name>
<feature type="region of interest" description="Disordered" evidence="11">
    <location>
        <begin position="502"/>
        <end position="591"/>
    </location>
</feature>
<dbReference type="GO" id="GO:0051239">
    <property type="term" value="P:regulation of multicellular organismal process"/>
    <property type="evidence" value="ECO:0007669"/>
    <property type="project" value="UniProtKB-ARBA"/>
</dbReference>
<feature type="compositionally biased region" description="Low complexity" evidence="11">
    <location>
        <begin position="553"/>
        <end position="569"/>
    </location>
</feature>
<dbReference type="PROSITE" id="PS50305">
    <property type="entry name" value="SIRTUIN"/>
    <property type="match status" value="1"/>
</dbReference>
<evidence type="ECO:0000256" key="2">
    <source>
        <dbReference type="ARBA" id="ARBA00004123"/>
    </source>
</evidence>
<keyword evidence="8" id="KW-0520">NAD</keyword>
<dbReference type="FunFam" id="3.30.1600.10:FF:000013">
    <property type="entry name" value="NAD-dependent protein deacetylase sirtuin-1"/>
    <property type="match status" value="2"/>
</dbReference>
<evidence type="ECO:0000256" key="1">
    <source>
        <dbReference type="ARBA" id="ARBA00001947"/>
    </source>
</evidence>
<gene>
    <name evidence="13" type="primary">sirt1</name>
</gene>
<comment type="cofactor">
    <cofactor evidence="1">
        <name>Zn(2+)</name>
        <dbReference type="ChEBI" id="CHEBI:29105"/>
    </cofactor>
</comment>
<feature type="region of interest" description="Disordered" evidence="11">
    <location>
        <begin position="637"/>
        <end position="718"/>
    </location>
</feature>
<dbReference type="PANTHER" id="PTHR11085">
    <property type="entry name" value="NAD-DEPENDENT PROTEIN DEACYLASE SIRTUIN-5, MITOCHONDRIAL-RELATED"/>
    <property type="match status" value="1"/>
</dbReference>
<feature type="compositionally biased region" description="Polar residues" evidence="11">
    <location>
        <begin position="701"/>
        <end position="718"/>
    </location>
</feature>
<dbReference type="EC" id="2.3.1.286" evidence="4"/>
<dbReference type="GO" id="GO:0003714">
    <property type="term" value="F:transcription corepressor activity"/>
    <property type="evidence" value="ECO:0007669"/>
    <property type="project" value="TreeGrafter"/>
</dbReference>